<reference evidence="1 2" key="1">
    <citation type="journal article" date="2014" name="PLoS Genet.">
        <title>Phylogenetically driven sequencing of extremely halophilic archaea reveals strategies for static and dynamic osmo-response.</title>
        <authorList>
            <person name="Becker E.A."/>
            <person name="Seitzer P.M."/>
            <person name="Tritt A."/>
            <person name="Larsen D."/>
            <person name="Krusor M."/>
            <person name="Yao A.I."/>
            <person name="Wu D."/>
            <person name="Madern D."/>
            <person name="Eisen J.A."/>
            <person name="Darling A.E."/>
            <person name="Facciotti M.T."/>
        </authorList>
    </citation>
    <scope>NUCLEOTIDE SEQUENCE [LARGE SCALE GENOMIC DNA]</scope>
    <source>
        <strain evidence="1 2">JCM 14624</strain>
    </source>
</reference>
<gene>
    <name evidence="1" type="ORF">C479_01641</name>
</gene>
<name>M0BTU2_9EURY</name>
<comment type="caution">
    <text evidence="1">The sequence shown here is derived from an EMBL/GenBank/DDBJ whole genome shotgun (WGS) entry which is preliminary data.</text>
</comment>
<evidence type="ECO:0000313" key="1">
    <source>
        <dbReference type="EMBL" id="ELZ13507.1"/>
    </source>
</evidence>
<dbReference type="AlphaFoldDB" id="M0BTU2"/>
<accession>M0BTU2</accession>
<dbReference type="STRING" id="1227490.C479_01641"/>
<dbReference type="OrthoDB" id="379259at2157"/>
<evidence type="ECO:0000313" key="2">
    <source>
        <dbReference type="Proteomes" id="UP000011560"/>
    </source>
</evidence>
<sequence length="70" mass="7341">MPVTIQDHPMATLSTTALVRIVSGSGALVLAAIVTGTSSVWLGWAIVTVMVSGWALLHENWGREPPSDSP</sequence>
<proteinExistence type="predicted"/>
<keyword evidence="2" id="KW-1185">Reference proteome</keyword>
<dbReference type="Proteomes" id="UP000011560">
    <property type="component" value="Unassembled WGS sequence"/>
</dbReference>
<dbReference type="EMBL" id="AOIQ01000006">
    <property type="protein sequence ID" value="ELZ13507.1"/>
    <property type="molecule type" value="Genomic_DNA"/>
</dbReference>
<protein>
    <submittedName>
        <fullName evidence="1">Uncharacterized protein</fullName>
    </submittedName>
</protein>
<organism evidence="1 2">
    <name type="scientific">Halovivax asiaticus JCM 14624</name>
    <dbReference type="NCBI Taxonomy" id="1227490"/>
    <lineage>
        <taxon>Archaea</taxon>
        <taxon>Methanobacteriati</taxon>
        <taxon>Methanobacteriota</taxon>
        <taxon>Stenosarchaea group</taxon>
        <taxon>Halobacteria</taxon>
        <taxon>Halobacteriales</taxon>
        <taxon>Natrialbaceae</taxon>
        <taxon>Halovivax</taxon>
    </lineage>
</organism>